<dbReference type="SUPFAM" id="SSF52799">
    <property type="entry name" value="(Phosphotyrosine protein) phosphatases II"/>
    <property type="match status" value="1"/>
</dbReference>
<organism evidence="1">
    <name type="scientific">Gulosibacter sediminis</name>
    <dbReference type="NCBI Taxonomy" id="1729695"/>
    <lineage>
        <taxon>Bacteria</taxon>
        <taxon>Bacillati</taxon>
        <taxon>Actinomycetota</taxon>
        <taxon>Actinomycetes</taxon>
        <taxon>Micrococcales</taxon>
        <taxon>Microbacteriaceae</taxon>
        <taxon>Gulosibacter</taxon>
    </lineage>
</organism>
<name>A0ABY4MYU8_9MICO</name>
<evidence type="ECO:0000313" key="1">
    <source>
        <dbReference type="EMBL" id="UQN15252.1"/>
    </source>
</evidence>
<dbReference type="EMBL" id="CP097160">
    <property type="protein sequence ID" value="UQN15252.1"/>
    <property type="molecule type" value="Genomic_DNA"/>
</dbReference>
<sequence>MARERDWPGAFNARDLGGIPVAAGVLAPGVLFRSGQPQTWGPDAWVRAEAEGVRRVLDLRDPSEPRGSATGTDGIDYRFTPVEDPELPAFRARFDPYLNHPSGYPDFVGLFAERVAVAVGEVLEAGPGTLVCCSAGRDRTGLVTGILLLRYGADAEVLAHEDELAVRAVNEHHLHRAKPHPYERWHDETELAEIIRSCGDAVREFAEGFDAHEFLRTHGVADAAVERARDWLIASR</sequence>
<proteinExistence type="predicted"/>
<dbReference type="Pfam" id="PF13350">
    <property type="entry name" value="Y_phosphatase3"/>
    <property type="match status" value="1"/>
</dbReference>
<reference evidence="1" key="1">
    <citation type="submission" date="2022-05" db="EMBL/GenBank/DDBJ databases">
        <title>Complete genome sequence of toluene-degrading Gulosibacter sediminis strain ACHW.36C.</title>
        <authorList>
            <person name="Wai A.C."/>
            <person name="Lai G.K."/>
            <person name="Griffin S.D."/>
            <person name="Leung F.C."/>
        </authorList>
    </citation>
    <scope>NUCLEOTIDE SEQUENCE [LARGE SCALE GENOMIC DNA]</scope>
    <source>
        <strain evidence="1">ACHW.36C</strain>
    </source>
</reference>
<dbReference type="InterPro" id="IPR029021">
    <property type="entry name" value="Prot-tyrosine_phosphatase-like"/>
</dbReference>
<dbReference type="Gene3D" id="3.90.190.10">
    <property type="entry name" value="Protein tyrosine phosphatase superfamily"/>
    <property type="match status" value="1"/>
</dbReference>
<gene>
    <name evidence="1" type="ORF">M3M28_01910</name>
</gene>
<dbReference type="InterPro" id="IPR026893">
    <property type="entry name" value="Tyr/Ser_Pase_IphP-type"/>
</dbReference>
<protein>
    <submittedName>
        <fullName evidence="1">Tyrosine-protein phosphatase</fullName>
    </submittedName>
</protein>
<accession>A0ABY4MYU8</accession>